<comment type="catalytic activity">
    <reaction evidence="1">
        <text>ATP + H2O = ADP + phosphate + H(+)</text>
        <dbReference type="Rhea" id="RHEA:13065"/>
        <dbReference type="ChEBI" id="CHEBI:15377"/>
        <dbReference type="ChEBI" id="CHEBI:15378"/>
        <dbReference type="ChEBI" id="CHEBI:30616"/>
        <dbReference type="ChEBI" id="CHEBI:43474"/>
        <dbReference type="ChEBI" id="CHEBI:456216"/>
        <dbReference type="EC" id="5.6.2.3"/>
    </reaction>
</comment>
<dbReference type="EC" id="5.6.2.3" evidence="1"/>
<gene>
    <name evidence="3" type="ORF">AVEN_27375_1</name>
</gene>
<keyword evidence="4" id="KW-1185">Reference proteome</keyword>
<reference evidence="3 4" key="1">
    <citation type="journal article" date="2019" name="Sci. Rep.">
        <title>Orb-weaving spider Araneus ventricosus genome elucidates the spidroin gene catalogue.</title>
        <authorList>
            <person name="Kono N."/>
            <person name="Nakamura H."/>
            <person name="Ohtoshi R."/>
            <person name="Moran D.A.P."/>
            <person name="Shinohara A."/>
            <person name="Yoshida Y."/>
            <person name="Fujiwara M."/>
            <person name="Mori M."/>
            <person name="Tomita M."/>
            <person name="Arakawa K."/>
        </authorList>
    </citation>
    <scope>NUCLEOTIDE SEQUENCE [LARGE SCALE GENOMIC DNA]</scope>
</reference>
<evidence type="ECO:0000259" key="2">
    <source>
        <dbReference type="Pfam" id="PF05970"/>
    </source>
</evidence>
<dbReference type="GO" id="GO:0006310">
    <property type="term" value="P:DNA recombination"/>
    <property type="evidence" value="ECO:0007669"/>
    <property type="project" value="UniProtKB-KW"/>
</dbReference>
<sequence>MLAEAALNCTGTQIRLLFAIVLTTCFPARAQMLWDNHKDSMTDDILYRYRTRYNDLTISFSDAMYNESLIAIEDLCIAIANLPISHFGMSSPNRSASDLLNTDMNRELQYNTVEMAGIVSRNVPLLNDEQKIIYDRIMLAVSAGQGGFFFLDAPGGTGKTFLISLLLAEIRSKNGIALAVASSGIAATLLDGGRTAHSAFKLPLNIQNNPDAVCKIKKTIVYGHSAETM</sequence>
<dbReference type="Gene3D" id="3.40.50.300">
    <property type="entry name" value="P-loop containing nucleotide triphosphate hydrolases"/>
    <property type="match status" value="1"/>
</dbReference>
<keyword evidence="1" id="KW-0067">ATP-binding</keyword>
<dbReference type="OrthoDB" id="6433000at2759"/>
<dbReference type="InterPro" id="IPR010285">
    <property type="entry name" value="DNA_helicase_pif1-like_DEAD"/>
</dbReference>
<dbReference type="EMBL" id="BGPR01002837">
    <property type="protein sequence ID" value="GBM79731.1"/>
    <property type="molecule type" value="Genomic_DNA"/>
</dbReference>
<protein>
    <recommendedName>
        <fullName evidence="1">ATP-dependent DNA helicase</fullName>
        <ecNumber evidence="1">5.6.2.3</ecNumber>
    </recommendedName>
</protein>
<feature type="domain" description="DNA helicase Pif1-like DEAD-box helicase" evidence="2">
    <location>
        <begin position="126"/>
        <end position="219"/>
    </location>
</feature>
<dbReference type="GO" id="GO:0016887">
    <property type="term" value="F:ATP hydrolysis activity"/>
    <property type="evidence" value="ECO:0007669"/>
    <property type="project" value="RHEA"/>
</dbReference>
<dbReference type="GO" id="GO:0000723">
    <property type="term" value="P:telomere maintenance"/>
    <property type="evidence" value="ECO:0007669"/>
    <property type="project" value="InterPro"/>
</dbReference>
<comment type="caution">
    <text evidence="3">The sequence shown here is derived from an EMBL/GenBank/DDBJ whole genome shotgun (WGS) entry which is preliminary data.</text>
</comment>
<keyword evidence="1" id="KW-0234">DNA repair</keyword>
<dbReference type="GO" id="GO:0005524">
    <property type="term" value="F:ATP binding"/>
    <property type="evidence" value="ECO:0007669"/>
    <property type="project" value="UniProtKB-KW"/>
</dbReference>
<keyword evidence="1" id="KW-0378">Hydrolase</keyword>
<dbReference type="Pfam" id="PF05970">
    <property type="entry name" value="PIF1"/>
    <property type="match status" value="1"/>
</dbReference>
<evidence type="ECO:0000256" key="1">
    <source>
        <dbReference type="RuleBase" id="RU363044"/>
    </source>
</evidence>
<comment type="similarity">
    <text evidence="1">Belongs to the helicase family.</text>
</comment>
<comment type="cofactor">
    <cofactor evidence="1">
        <name>Mg(2+)</name>
        <dbReference type="ChEBI" id="CHEBI:18420"/>
    </cofactor>
</comment>
<dbReference type="PANTHER" id="PTHR10492">
    <property type="match status" value="1"/>
</dbReference>
<dbReference type="SUPFAM" id="SSF52540">
    <property type="entry name" value="P-loop containing nucleoside triphosphate hydrolases"/>
    <property type="match status" value="1"/>
</dbReference>
<keyword evidence="1" id="KW-0227">DNA damage</keyword>
<dbReference type="PANTHER" id="PTHR10492:SF57">
    <property type="entry name" value="ATP-DEPENDENT DNA HELICASE"/>
    <property type="match status" value="1"/>
</dbReference>
<name>A0A4Y2IPE7_ARAVE</name>
<dbReference type="GO" id="GO:0043139">
    <property type="term" value="F:5'-3' DNA helicase activity"/>
    <property type="evidence" value="ECO:0007669"/>
    <property type="project" value="UniProtKB-EC"/>
</dbReference>
<evidence type="ECO:0000313" key="3">
    <source>
        <dbReference type="EMBL" id="GBM79731.1"/>
    </source>
</evidence>
<organism evidence="3 4">
    <name type="scientific">Araneus ventricosus</name>
    <name type="common">Orbweaver spider</name>
    <name type="synonym">Epeira ventricosa</name>
    <dbReference type="NCBI Taxonomy" id="182803"/>
    <lineage>
        <taxon>Eukaryota</taxon>
        <taxon>Metazoa</taxon>
        <taxon>Ecdysozoa</taxon>
        <taxon>Arthropoda</taxon>
        <taxon>Chelicerata</taxon>
        <taxon>Arachnida</taxon>
        <taxon>Araneae</taxon>
        <taxon>Araneomorphae</taxon>
        <taxon>Entelegynae</taxon>
        <taxon>Araneoidea</taxon>
        <taxon>Araneidae</taxon>
        <taxon>Araneus</taxon>
    </lineage>
</organism>
<keyword evidence="1" id="KW-0347">Helicase</keyword>
<keyword evidence="1" id="KW-0547">Nucleotide-binding</keyword>
<accession>A0A4Y2IPE7</accession>
<dbReference type="GO" id="GO:0006281">
    <property type="term" value="P:DNA repair"/>
    <property type="evidence" value="ECO:0007669"/>
    <property type="project" value="UniProtKB-KW"/>
</dbReference>
<proteinExistence type="inferred from homology"/>
<dbReference type="AlphaFoldDB" id="A0A4Y2IPE7"/>
<dbReference type="Proteomes" id="UP000499080">
    <property type="component" value="Unassembled WGS sequence"/>
</dbReference>
<keyword evidence="1" id="KW-0233">DNA recombination</keyword>
<dbReference type="InterPro" id="IPR027417">
    <property type="entry name" value="P-loop_NTPase"/>
</dbReference>
<evidence type="ECO:0000313" key="4">
    <source>
        <dbReference type="Proteomes" id="UP000499080"/>
    </source>
</evidence>